<dbReference type="AlphaFoldDB" id="A0A0C3GXS6"/>
<comment type="similarity">
    <text evidence="1 3">Belongs to the short-chain dehydrogenases/reductases (SDR) family.</text>
</comment>
<evidence type="ECO:0000256" key="2">
    <source>
        <dbReference type="ARBA" id="ARBA00023002"/>
    </source>
</evidence>
<dbReference type="PANTHER" id="PTHR24320">
    <property type="entry name" value="RETINOL DEHYDROGENASE"/>
    <property type="match status" value="1"/>
</dbReference>
<evidence type="ECO:0000313" key="4">
    <source>
        <dbReference type="EMBL" id="KIM96039.1"/>
    </source>
</evidence>
<evidence type="ECO:0000256" key="3">
    <source>
        <dbReference type="RuleBase" id="RU000363"/>
    </source>
</evidence>
<reference evidence="4 5" key="1">
    <citation type="submission" date="2014-04" db="EMBL/GenBank/DDBJ databases">
        <authorList>
            <consortium name="DOE Joint Genome Institute"/>
            <person name="Kuo A."/>
            <person name="Martino E."/>
            <person name="Perotto S."/>
            <person name="Kohler A."/>
            <person name="Nagy L.G."/>
            <person name="Floudas D."/>
            <person name="Copeland A."/>
            <person name="Barry K.W."/>
            <person name="Cichocki N."/>
            <person name="Veneault-Fourrey C."/>
            <person name="LaButti K."/>
            <person name="Lindquist E.A."/>
            <person name="Lipzen A."/>
            <person name="Lundell T."/>
            <person name="Morin E."/>
            <person name="Murat C."/>
            <person name="Sun H."/>
            <person name="Tunlid A."/>
            <person name="Henrissat B."/>
            <person name="Grigoriev I.V."/>
            <person name="Hibbett D.S."/>
            <person name="Martin F."/>
            <person name="Nordberg H.P."/>
            <person name="Cantor M.N."/>
            <person name="Hua S.X."/>
        </authorList>
    </citation>
    <scope>NUCLEOTIDE SEQUENCE [LARGE SCALE GENOMIC DNA]</scope>
    <source>
        <strain evidence="4 5">Zn</strain>
    </source>
</reference>
<reference evidence="5" key="2">
    <citation type="submission" date="2015-01" db="EMBL/GenBank/DDBJ databases">
        <title>Evolutionary Origins and Diversification of the Mycorrhizal Mutualists.</title>
        <authorList>
            <consortium name="DOE Joint Genome Institute"/>
            <consortium name="Mycorrhizal Genomics Consortium"/>
            <person name="Kohler A."/>
            <person name="Kuo A."/>
            <person name="Nagy L.G."/>
            <person name="Floudas D."/>
            <person name="Copeland A."/>
            <person name="Barry K.W."/>
            <person name="Cichocki N."/>
            <person name="Veneault-Fourrey C."/>
            <person name="LaButti K."/>
            <person name="Lindquist E.A."/>
            <person name="Lipzen A."/>
            <person name="Lundell T."/>
            <person name="Morin E."/>
            <person name="Murat C."/>
            <person name="Riley R."/>
            <person name="Ohm R."/>
            <person name="Sun H."/>
            <person name="Tunlid A."/>
            <person name="Henrissat B."/>
            <person name="Grigoriev I.V."/>
            <person name="Hibbett D.S."/>
            <person name="Martin F."/>
        </authorList>
    </citation>
    <scope>NUCLEOTIDE SEQUENCE [LARGE SCALE GENOMIC DNA]</scope>
    <source>
        <strain evidence="5">Zn</strain>
    </source>
</reference>
<sequence>MTQWKFESTGDEVVAAFKERVQGKTIVITGPSAGGIGSETAVSLAKASPSLLILAGRSESKIAPVIARIAESSPGVNVQFISLDLGSLKSVRNAAAEINAKVSKIDLLINNAAIMASPYAKSEDGIESQFATNHIGHFLLTKLLMDKILAAGPGSRIVNVSSSAALRGTIRYDDYNFQDGAAYDPWLGYSQAKISNIVFSRALARKLKSRGIFSYSLHPGSIISNLQVHMNAAPGGREGAIAKAKAAAEKAGQKFEMPVDKTLQQGCSTTLVAALDPTIEPQTGAYLWDCNLREEQPWTEEEDQEKLWGLSERLIGEKFEL</sequence>
<dbReference type="PRINTS" id="PR00080">
    <property type="entry name" value="SDRFAMILY"/>
</dbReference>
<keyword evidence="2" id="KW-0560">Oxidoreductase</keyword>
<dbReference type="Pfam" id="PF00106">
    <property type="entry name" value="adh_short"/>
    <property type="match status" value="1"/>
</dbReference>
<dbReference type="Gene3D" id="3.40.50.720">
    <property type="entry name" value="NAD(P)-binding Rossmann-like Domain"/>
    <property type="match status" value="1"/>
</dbReference>
<proteinExistence type="inferred from homology"/>
<accession>A0A0C3GXS6</accession>
<dbReference type="InterPro" id="IPR036291">
    <property type="entry name" value="NAD(P)-bd_dom_sf"/>
</dbReference>
<evidence type="ECO:0000313" key="5">
    <source>
        <dbReference type="Proteomes" id="UP000054321"/>
    </source>
</evidence>
<dbReference type="EMBL" id="KN832885">
    <property type="protein sequence ID" value="KIM96039.1"/>
    <property type="molecule type" value="Genomic_DNA"/>
</dbReference>
<dbReference type="InParanoid" id="A0A0C3GXS6"/>
<evidence type="ECO:0000256" key="1">
    <source>
        <dbReference type="ARBA" id="ARBA00006484"/>
    </source>
</evidence>
<organism evidence="4 5">
    <name type="scientific">Oidiodendron maius (strain Zn)</name>
    <dbReference type="NCBI Taxonomy" id="913774"/>
    <lineage>
        <taxon>Eukaryota</taxon>
        <taxon>Fungi</taxon>
        <taxon>Dikarya</taxon>
        <taxon>Ascomycota</taxon>
        <taxon>Pezizomycotina</taxon>
        <taxon>Leotiomycetes</taxon>
        <taxon>Leotiomycetes incertae sedis</taxon>
        <taxon>Myxotrichaceae</taxon>
        <taxon>Oidiodendron</taxon>
    </lineage>
</organism>
<dbReference type="OrthoDB" id="191139at2759"/>
<dbReference type="GO" id="GO:0016491">
    <property type="term" value="F:oxidoreductase activity"/>
    <property type="evidence" value="ECO:0007669"/>
    <property type="project" value="UniProtKB-KW"/>
</dbReference>
<dbReference type="PRINTS" id="PR00081">
    <property type="entry name" value="GDHRDH"/>
</dbReference>
<dbReference type="SUPFAM" id="SSF51735">
    <property type="entry name" value="NAD(P)-binding Rossmann-fold domains"/>
    <property type="match status" value="1"/>
</dbReference>
<dbReference type="Proteomes" id="UP000054321">
    <property type="component" value="Unassembled WGS sequence"/>
</dbReference>
<gene>
    <name evidence="4" type="ORF">OIDMADRAFT_183490</name>
</gene>
<keyword evidence="5" id="KW-1185">Reference proteome</keyword>
<name>A0A0C3GXS6_OIDMZ</name>
<evidence type="ECO:0008006" key="6">
    <source>
        <dbReference type="Google" id="ProtNLM"/>
    </source>
</evidence>
<dbReference type="PANTHER" id="PTHR24320:SF283">
    <property type="entry name" value="RETINOL DEHYDROGENASE 11"/>
    <property type="match status" value="1"/>
</dbReference>
<dbReference type="InterPro" id="IPR002347">
    <property type="entry name" value="SDR_fam"/>
</dbReference>
<protein>
    <recommendedName>
        <fullName evidence="6">NAD(P)-binding protein</fullName>
    </recommendedName>
</protein>
<dbReference type="STRING" id="913774.A0A0C3GXS6"/>
<dbReference type="HOGENOM" id="CLU_010194_44_0_1"/>